<comment type="caution">
    <text evidence="2">The sequence shown here is derived from an EMBL/GenBank/DDBJ whole genome shotgun (WGS) entry which is preliminary data.</text>
</comment>
<dbReference type="RefSeq" id="WP_275565882.1">
    <property type="nucleotide sequence ID" value="NZ_JARGYC010000005.1"/>
</dbReference>
<dbReference type="EMBL" id="JARGYC010000005">
    <property type="protein sequence ID" value="MDF0599735.1"/>
    <property type="molecule type" value="Genomic_DNA"/>
</dbReference>
<feature type="compositionally biased region" description="Basic and acidic residues" evidence="1">
    <location>
        <begin position="24"/>
        <end position="43"/>
    </location>
</feature>
<name>A0AAE3T6W2_9RHOB</name>
<evidence type="ECO:0000313" key="3">
    <source>
        <dbReference type="Proteomes" id="UP001220964"/>
    </source>
</evidence>
<proteinExistence type="predicted"/>
<dbReference type="Proteomes" id="UP001220964">
    <property type="component" value="Unassembled WGS sequence"/>
</dbReference>
<keyword evidence="3" id="KW-1185">Reference proteome</keyword>
<dbReference type="AlphaFoldDB" id="A0AAE3T6W2"/>
<sequence length="91" mass="10015">MKAGGAPGGGEDPAGLQTRTVPGRRRDAREAVSGRSAVPREEEGTAVFAMQTPREEEGCLREERCGDIREEEDAAAKFQTYLGRRRRQPEL</sequence>
<accession>A0AAE3T6W2</accession>
<reference evidence="2" key="1">
    <citation type="submission" date="2023-03" db="EMBL/GenBank/DDBJ databases">
        <title>Multiphase analysis and comparison of six strains from genera Psychromarinibacter, Lutimaribacter, and Maritimibacter, including a novel species: Psychromarinibacter sediminicola sp. nov.</title>
        <authorList>
            <person name="Wang Y.-H."/>
            <person name="Ye M.-Q."/>
            <person name="Du Z.-J."/>
        </authorList>
    </citation>
    <scope>NUCLEOTIDE SEQUENCE</scope>
    <source>
        <strain evidence="2">C21-152</strain>
    </source>
</reference>
<protein>
    <submittedName>
        <fullName evidence="2">Uncharacterized protein</fullName>
    </submittedName>
</protein>
<evidence type="ECO:0000256" key="1">
    <source>
        <dbReference type="SAM" id="MobiDB-lite"/>
    </source>
</evidence>
<feature type="region of interest" description="Disordered" evidence="1">
    <location>
        <begin position="1"/>
        <end position="46"/>
    </location>
</feature>
<gene>
    <name evidence="2" type="ORF">P1J78_03220</name>
</gene>
<evidence type="ECO:0000313" key="2">
    <source>
        <dbReference type="EMBL" id="MDF0599735.1"/>
    </source>
</evidence>
<feature type="compositionally biased region" description="Gly residues" evidence="1">
    <location>
        <begin position="1"/>
        <end position="12"/>
    </location>
</feature>
<organism evidence="2 3">
    <name type="scientific">Psychromarinibacter sediminicola</name>
    <dbReference type="NCBI Taxonomy" id="3033385"/>
    <lineage>
        <taxon>Bacteria</taxon>
        <taxon>Pseudomonadati</taxon>
        <taxon>Pseudomonadota</taxon>
        <taxon>Alphaproteobacteria</taxon>
        <taxon>Rhodobacterales</taxon>
        <taxon>Paracoccaceae</taxon>
        <taxon>Psychromarinibacter</taxon>
    </lineage>
</organism>